<evidence type="ECO:0000259" key="1">
    <source>
        <dbReference type="Pfam" id="PF07238"/>
    </source>
</evidence>
<protein>
    <recommendedName>
        <fullName evidence="1">PilZ domain-containing protein</fullName>
    </recommendedName>
</protein>
<dbReference type="Proteomes" id="UP000229081">
    <property type="component" value="Chromosome"/>
</dbReference>
<evidence type="ECO:0000313" key="2">
    <source>
        <dbReference type="EMBL" id="ATY32187.1"/>
    </source>
</evidence>
<dbReference type="InterPro" id="IPR009875">
    <property type="entry name" value="PilZ_domain"/>
</dbReference>
<dbReference type="Gene3D" id="2.40.10.220">
    <property type="entry name" value="predicted glycosyltransferase like domains"/>
    <property type="match status" value="1"/>
</dbReference>
<dbReference type="EMBL" id="CP024923">
    <property type="protein sequence ID" value="ATY32187.1"/>
    <property type="molecule type" value="Genomic_DNA"/>
</dbReference>
<evidence type="ECO:0000313" key="3">
    <source>
        <dbReference type="Proteomes" id="UP000229081"/>
    </source>
</evidence>
<sequence length="110" mass="12089">MATRLSQYRTVSPALVEQRSAPRHRILVSRATVRKQGNAAVEATLGDLSVYGCRLACASEHPEGERLWLRLQGGLPIAATVVWNDGDNIGCRFDAPIERSLMRSLTLVIC</sequence>
<keyword evidence="3" id="KW-1185">Reference proteome</keyword>
<feature type="domain" description="PilZ" evidence="1">
    <location>
        <begin position="17"/>
        <end position="103"/>
    </location>
</feature>
<dbReference type="AlphaFoldDB" id="A0A2K8MEA7"/>
<proteinExistence type="predicted"/>
<name>A0A2K8MEA7_9SPHN</name>
<dbReference type="GO" id="GO:0035438">
    <property type="term" value="F:cyclic-di-GMP binding"/>
    <property type="evidence" value="ECO:0007669"/>
    <property type="project" value="InterPro"/>
</dbReference>
<gene>
    <name evidence="2" type="ORF">CVN68_09525</name>
</gene>
<dbReference type="SUPFAM" id="SSF141371">
    <property type="entry name" value="PilZ domain-like"/>
    <property type="match status" value="1"/>
</dbReference>
<dbReference type="KEGG" id="sphc:CVN68_09525"/>
<reference evidence="2 3" key="1">
    <citation type="submission" date="2017-11" db="EMBL/GenBank/DDBJ databases">
        <title>Complete genome sequence of Sphingomonas sp. Strain Cra20, a psychrotolerant potential plant growth promoting rhizobacteria.</title>
        <authorList>
            <person name="Luo Y."/>
        </authorList>
    </citation>
    <scope>NUCLEOTIDE SEQUENCE [LARGE SCALE GENOMIC DNA]</scope>
    <source>
        <strain evidence="2 3">Cra20</strain>
    </source>
</reference>
<dbReference type="OrthoDB" id="7594866at2"/>
<organism evidence="2 3">
    <name type="scientific">Sphingomonas psychrotolerans</name>
    <dbReference type="NCBI Taxonomy" id="1327635"/>
    <lineage>
        <taxon>Bacteria</taxon>
        <taxon>Pseudomonadati</taxon>
        <taxon>Pseudomonadota</taxon>
        <taxon>Alphaproteobacteria</taxon>
        <taxon>Sphingomonadales</taxon>
        <taxon>Sphingomonadaceae</taxon>
        <taxon>Sphingomonas</taxon>
    </lineage>
</organism>
<accession>A0A2K8MEA7</accession>
<dbReference type="RefSeq" id="WP_100281996.1">
    <property type="nucleotide sequence ID" value="NZ_CP024923.1"/>
</dbReference>
<dbReference type="Pfam" id="PF07238">
    <property type="entry name" value="PilZ"/>
    <property type="match status" value="1"/>
</dbReference>